<keyword evidence="2" id="KW-0378">Hydrolase</keyword>
<proteinExistence type="predicted"/>
<evidence type="ECO:0000313" key="4">
    <source>
        <dbReference type="EMBL" id="CAD7241613.1"/>
    </source>
</evidence>
<dbReference type="EC" id="3.1.1.29" evidence="1"/>
<dbReference type="GO" id="GO:0004045">
    <property type="term" value="F:peptidyl-tRNA hydrolase activity"/>
    <property type="evidence" value="ECO:0007669"/>
    <property type="project" value="UniProtKB-EC"/>
</dbReference>
<keyword evidence="5" id="KW-1185">Reference proteome</keyword>
<sequence length="128" mass="14594">ERLDLLTKMGTVVQYVVLRSDLITRLKWPLGAVIAQACHACTACLHAFRDDPYTQEYLTAIDTMHKIVLEIGDEASIEALSKTLTENNVDHKLWMEQPEEIPTCIATKPCPKDTIQKYFKKLKLFKGM</sequence>
<evidence type="ECO:0000313" key="5">
    <source>
        <dbReference type="Proteomes" id="UP000677054"/>
    </source>
</evidence>
<dbReference type="SUPFAM" id="SSF102462">
    <property type="entry name" value="Peptidyl-tRNA hydrolase II"/>
    <property type="match status" value="1"/>
</dbReference>
<dbReference type="PANTHER" id="PTHR46194:SF1">
    <property type="entry name" value="PEPTIDYL-TRNA HYDROLASE PTRHD1-RELATED"/>
    <property type="match status" value="1"/>
</dbReference>
<organism evidence="4">
    <name type="scientific">Darwinula stevensoni</name>
    <dbReference type="NCBI Taxonomy" id="69355"/>
    <lineage>
        <taxon>Eukaryota</taxon>
        <taxon>Metazoa</taxon>
        <taxon>Ecdysozoa</taxon>
        <taxon>Arthropoda</taxon>
        <taxon>Crustacea</taxon>
        <taxon>Oligostraca</taxon>
        <taxon>Ostracoda</taxon>
        <taxon>Podocopa</taxon>
        <taxon>Podocopida</taxon>
        <taxon>Darwinulocopina</taxon>
        <taxon>Darwinuloidea</taxon>
        <taxon>Darwinulidae</taxon>
        <taxon>Darwinula</taxon>
    </lineage>
</organism>
<dbReference type="InterPro" id="IPR002833">
    <property type="entry name" value="PTH2"/>
</dbReference>
<dbReference type="AlphaFoldDB" id="A0A7R8X6Q2"/>
<dbReference type="EMBL" id="CAJPEV010000155">
    <property type="protein sequence ID" value="CAG0881511.1"/>
    <property type="molecule type" value="Genomic_DNA"/>
</dbReference>
<dbReference type="InterPro" id="IPR023476">
    <property type="entry name" value="Pep_tRNA_hydro_II_dom_sf"/>
</dbReference>
<dbReference type="Gene3D" id="3.40.1490.10">
    <property type="entry name" value="Bit1"/>
    <property type="match status" value="1"/>
</dbReference>
<accession>A0A7R8X6Q2</accession>
<dbReference type="Pfam" id="PF01981">
    <property type="entry name" value="PTH2"/>
    <property type="match status" value="1"/>
</dbReference>
<evidence type="ECO:0000256" key="1">
    <source>
        <dbReference type="ARBA" id="ARBA00013260"/>
    </source>
</evidence>
<dbReference type="EMBL" id="LR899672">
    <property type="protein sequence ID" value="CAD7241613.1"/>
    <property type="molecule type" value="Genomic_DNA"/>
</dbReference>
<dbReference type="OrthoDB" id="201213at2759"/>
<dbReference type="CDD" id="cd02429">
    <property type="entry name" value="PTH2_like"/>
    <property type="match status" value="1"/>
</dbReference>
<gene>
    <name evidence="4" type="ORF">DSTB1V02_LOCUS1599</name>
</gene>
<protein>
    <recommendedName>
        <fullName evidence="1">peptidyl-tRNA hydrolase</fullName>
        <ecNumber evidence="1">3.1.1.29</ecNumber>
    </recommendedName>
</protein>
<evidence type="ECO:0000256" key="3">
    <source>
        <dbReference type="ARBA" id="ARBA00048707"/>
    </source>
</evidence>
<name>A0A7R8X6Q2_9CRUS</name>
<evidence type="ECO:0000256" key="2">
    <source>
        <dbReference type="ARBA" id="ARBA00022801"/>
    </source>
</evidence>
<comment type="catalytic activity">
    <reaction evidence="3">
        <text>an N-acyl-L-alpha-aminoacyl-tRNA + H2O = an N-acyl-L-amino acid + a tRNA + H(+)</text>
        <dbReference type="Rhea" id="RHEA:54448"/>
        <dbReference type="Rhea" id="RHEA-COMP:10123"/>
        <dbReference type="Rhea" id="RHEA-COMP:13883"/>
        <dbReference type="ChEBI" id="CHEBI:15377"/>
        <dbReference type="ChEBI" id="CHEBI:15378"/>
        <dbReference type="ChEBI" id="CHEBI:59874"/>
        <dbReference type="ChEBI" id="CHEBI:78442"/>
        <dbReference type="ChEBI" id="CHEBI:138191"/>
        <dbReference type="EC" id="3.1.1.29"/>
    </reaction>
</comment>
<dbReference type="Proteomes" id="UP000677054">
    <property type="component" value="Unassembled WGS sequence"/>
</dbReference>
<dbReference type="InterPro" id="IPR042237">
    <property type="entry name" value="PTRHD1"/>
</dbReference>
<dbReference type="PANTHER" id="PTHR46194">
    <property type="entry name" value="PEPTIDYL-TRNA HYDROLASE PTRHD1-RELATED"/>
    <property type="match status" value="1"/>
</dbReference>
<reference evidence="4" key="1">
    <citation type="submission" date="2020-11" db="EMBL/GenBank/DDBJ databases">
        <authorList>
            <person name="Tran Van P."/>
        </authorList>
    </citation>
    <scope>NUCLEOTIDE SEQUENCE</scope>
</reference>
<feature type="non-terminal residue" evidence="4">
    <location>
        <position position="1"/>
    </location>
</feature>